<dbReference type="PANTHER" id="PTHR30441:SF4">
    <property type="entry name" value="PROTEIN ASMA"/>
    <property type="match status" value="1"/>
</dbReference>
<keyword evidence="2" id="KW-0472">Membrane</keyword>
<reference evidence="3" key="1">
    <citation type="submission" date="2023-06" db="EMBL/GenBank/DDBJ databases">
        <title>Robiginitalea aurantiacus sp. nov. and Algoriphagus sediminis sp. nov., isolated from coastal sediment.</title>
        <authorList>
            <person name="Zhou Z.Y."/>
            <person name="An J."/>
            <person name="Jia Y.W."/>
            <person name="Du Z.J."/>
        </authorList>
    </citation>
    <scope>NUCLEOTIDE SEQUENCE</scope>
    <source>
        <strain evidence="3">M39</strain>
    </source>
</reference>
<comment type="caution">
    <text evidence="3">The sequence shown here is derived from an EMBL/GenBank/DDBJ whole genome shotgun (WGS) entry which is preliminary data.</text>
</comment>
<accession>A0ABT7WIG2</accession>
<feature type="region of interest" description="Disordered" evidence="1">
    <location>
        <begin position="141"/>
        <end position="189"/>
    </location>
</feature>
<keyword evidence="2" id="KW-0812">Transmembrane</keyword>
<feature type="compositionally biased region" description="Basic and acidic residues" evidence="1">
    <location>
        <begin position="178"/>
        <end position="189"/>
    </location>
</feature>
<dbReference type="Proteomes" id="UP001174839">
    <property type="component" value="Unassembled WGS sequence"/>
</dbReference>
<dbReference type="EMBL" id="JAUDUY010000013">
    <property type="protein sequence ID" value="MDM9632716.1"/>
    <property type="molecule type" value="Genomic_DNA"/>
</dbReference>
<dbReference type="PANTHER" id="PTHR30441">
    <property type="entry name" value="DUF748 DOMAIN-CONTAINING PROTEIN"/>
    <property type="match status" value="1"/>
</dbReference>
<name>A0ABT7WIG2_9FLAO</name>
<keyword evidence="4" id="KW-1185">Reference proteome</keyword>
<keyword evidence="2" id="KW-1133">Transmembrane helix</keyword>
<protein>
    <submittedName>
        <fullName evidence="3">AsmA-like C-terminal region-containing protein</fullName>
    </submittedName>
</protein>
<sequence>MKKRGRKIAKRIGIGLLLVALLGTILGFIYYDDAKDYLMAEIVDYINETQNGHLEIDEMELAIFHQLPDISVKLSQVKFYEQKDSLRPLDQPPIIEASRAYLALEPWELISHKKLVVTALSMEEVTLDIVAYEDNKTNLERALSKPTQTGKDKISGTVASERPRKKQPAGDTAPNPPPEKKVSKPVKTDYSKGAEAQNLEIALQNIHLKNVHLKYNNPHEAYSSEIALNSLDGALALTKEGITADMSIGFEITRSNQYPLVADLGPADLLLDLEYNAAAKSITIRKGALNYDDLRVALEGRYDHLNGNYIDMDFDASSNNVALFSKLIQEEVLEKNTASIKRAGVELKGSIKGRMEDQVPNINIIFGIDDLNFTDVSGKLKFSNFGFRGNFKSGEADDFSQAELEIQNLHGQTPGGAVSGDFSVRNFQRPQLKSTLAAKLNLEGYETIFHLPGIDSLSGKVSLHTDFDGVLNFEKQHEMDDIGSWSLDMTDISFFLIPSGRKVRQLSGTIREANNEVVVDSLSLFYGRSDIAFQGQLKNLYHFIFNKEQGIAADIEISSSEFFTSHLIVKPNASPTIDDRITDLVIKAKFSGMDNEDYASYFPSFTAELEQLSFELDSLPGIENLKANIGFNETEAGYNFRITDAEVQLPLGKIDFAGDVLLPRDFRRLETDAQLGIADVPIEYIVDLVNDLKGSPLVGSKNLSEADMKVVNGELNVSGVMELLPFAVSGGDITALEIAVKMPDTSLYSVQNLSLRMDSLYFRHNENNRGVEGIEVSKGELHLDAINGPAFSNIPLDFTFSAINDQLNVGFSTLRDSVMLDVGSLSMGINGSPYDLEASYRLESIDLASLIRDYSSQKLIDGSIDAFIELKGTGANLEDLTSSLKGNISIQGDSLNLYGIDLDDLLRKYKRSQTFNLADISAFVLAGPMGAAVTKGADFTRLLNIELKPDQHTFVSQAVVDWSIDQGMVSTQDVAFSTRANRLSFLGSLDFVRDTIPGFTVYVLDKKGCSLMEQRLYGKFGAIEMGKLKIAETLLGSVINLVESLVGKKCEVVYSGQVAHPNAKS</sequence>
<gene>
    <name evidence="3" type="ORF">QU605_14655</name>
</gene>
<proteinExistence type="predicted"/>
<feature type="transmembrane region" description="Helical" evidence="2">
    <location>
        <begin position="12"/>
        <end position="31"/>
    </location>
</feature>
<organism evidence="3 4">
    <name type="scientific">Robiginitalea aurantiaca</name>
    <dbReference type="NCBI Taxonomy" id="3056915"/>
    <lineage>
        <taxon>Bacteria</taxon>
        <taxon>Pseudomonadati</taxon>
        <taxon>Bacteroidota</taxon>
        <taxon>Flavobacteriia</taxon>
        <taxon>Flavobacteriales</taxon>
        <taxon>Flavobacteriaceae</taxon>
        <taxon>Robiginitalea</taxon>
    </lineage>
</organism>
<evidence type="ECO:0000313" key="3">
    <source>
        <dbReference type="EMBL" id="MDM9632716.1"/>
    </source>
</evidence>
<evidence type="ECO:0000256" key="1">
    <source>
        <dbReference type="SAM" id="MobiDB-lite"/>
    </source>
</evidence>
<dbReference type="InterPro" id="IPR052894">
    <property type="entry name" value="AsmA-related"/>
</dbReference>
<dbReference type="RefSeq" id="WP_289726079.1">
    <property type="nucleotide sequence ID" value="NZ_JAUDUY010000013.1"/>
</dbReference>
<evidence type="ECO:0000256" key="2">
    <source>
        <dbReference type="SAM" id="Phobius"/>
    </source>
</evidence>
<evidence type="ECO:0000313" key="4">
    <source>
        <dbReference type="Proteomes" id="UP001174839"/>
    </source>
</evidence>